<gene>
    <name evidence="9" type="ORF">EUV02_12525</name>
</gene>
<feature type="binding site" evidence="5">
    <location>
        <position position="27"/>
    </location>
    <ligand>
        <name>Mn(2+)</name>
        <dbReference type="ChEBI" id="CHEBI:29035"/>
    </ligand>
</feature>
<comment type="caution">
    <text evidence="9">The sequence shown here is derived from an EMBL/GenBank/DDBJ whole genome shotgun (WGS) entry which is preliminary data.</text>
</comment>
<dbReference type="PROSITE" id="PS00088">
    <property type="entry name" value="SOD_MN"/>
    <property type="match status" value="1"/>
</dbReference>
<feature type="domain" description="Manganese/iron superoxide dismutase N-terminal" evidence="7">
    <location>
        <begin position="4"/>
        <end position="85"/>
    </location>
</feature>
<dbReference type="Proteomes" id="UP000297737">
    <property type="component" value="Unassembled WGS sequence"/>
</dbReference>
<comment type="similarity">
    <text evidence="1 6">Belongs to the iron/manganese superoxide dismutase family.</text>
</comment>
<dbReference type="InterPro" id="IPR019833">
    <property type="entry name" value="Mn/Fe_SOD_BS"/>
</dbReference>
<dbReference type="GO" id="GO:0046872">
    <property type="term" value="F:metal ion binding"/>
    <property type="evidence" value="ECO:0007669"/>
    <property type="project" value="UniProtKB-KW"/>
</dbReference>
<dbReference type="Pfam" id="PF02777">
    <property type="entry name" value="Sod_Fe_C"/>
    <property type="match status" value="1"/>
</dbReference>
<evidence type="ECO:0000313" key="10">
    <source>
        <dbReference type="Proteomes" id="UP000297737"/>
    </source>
</evidence>
<dbReference type="InterPro" id="IPR019831">
    <property type="entry name" value="Mn/Fe_SOD_N"/>
</dbReference>
<dbReference type="InterPro" id="IPR019832">
    <property type="entry name" value="Mn/Fe_SOD_C"/>
</dbReference>
<comment type="function">
    <text evidence="6">Destroys radicals which are normally produced within the cells and which are toxic to biological systems.</text>
</comment>
<feature type="binding site" evidence="5">
    <location>
        <position position="78"/>
    </location>
    <ligand>
        <name>Mn(2+)</name>
        <dbReference type="ChEBI" id="CHEBI:29035"/>
    </ligand>
</feature>
<dbReference type="PANTHER" id="PTHR42769:SF3">
    <property type="entry name" value="SUPEROXIDE DISMUTASE [FE] 2, CHLOROPLASTIC"/>
    <property type="match status" value="1"/>
</dbReference>
<feature type="binding site" evidence="5">
    <location>
        <position position="160"/>
    </location>
    <ligand>
        <name>Mn(2+)</name>
        <dbReference type="ChEBI" id="CHEBI:29035"/>
    </ligand>
</feature>
<evidence type="ECO:0000259" key="7">
    <source>
        <dbReference type="Pfam" id="PF00081"/>
    </source>
</evidence>
<accession>A0A4Y9EKR3</accession>
<dbReference type="PANTHER" id="PTHR42769">
    <property type="entry name" value="SUPEROXIDE DISMUTASE"/>
    <property type="match status" value="1"/>
</dbReference>
<name>A0A4Y9EKR3_9SPHN</name>
<dbReference type="SUPFAM" id="SSF46609">
    <property type="entry name" value="Fe,Mn superoxide dismutase (SOD), N-terminal domain"/>
    <property type="match status" value="1"/>
</dbReference>
<evidence type="ECO:0000256" key="5">
    <source>
        <dbReference type="PIRSR" id="PIRSR000349-1"/>
    </source>
</evidence>
<dbReference type="OrthoDB" id="9803125at2"/>
<comment type="catalytic activity">
    <reaction evidence="6">
        <text>2 superoxide + 2 H(+) = H2O2 + O2</text>
        <dbReference type="Rhea" id="RHEA:20696"/>
        <dbReference type="ChEBI" id="CHEBI:15378"/>
        <dbReference type="ChEBI" id="CHEBI:15379"/>
        <dbReference type="ChEBI" id="CHEBI:16240"/>
        <dbReference type="ChEBI" id="CHEBI:18421"/>
        <dbReference type="EC" id="1.15.1.1"/>
    </reaction>
</comment>
<dbReference type="PRINTS" id="PR01703">
    <property type="entry name" value="MNSODISMTASE"/>
</dbReference>
<dbReference type="GO" id="GO:0004784">
    <property type="term" value="F:superoxide dismutase activity"/>
    <property type="evidence" value="ECO:0007669"/>
    <property type="project" value="UniProtKB-EC"/>
</dbReference>
<dbReference type="AlphaFoldDB" id="A0A4Y9EKR3"/>
<dbReference type="SUPFAM" id="SSF54719">
    <property type="entry name" value="Fe,Mn superoxide dismutase (SOD), C-terminal domain"/>
    <property type="match status" value="1"/>
</dbReference>
<organism evidence="9 10">
    <name type="scientific">Glacieibacterium arshaanense</name>
    <dbReference type="NCBI Taxonomy" id="2511025"/>
    <lineage>
        <taxon>Bacteria</taxon>
        <taxon>Pseudomonadati</taxon>
        <taxon>Pseudomonadota</taxon>
        <taxon>Alphaproteobacteria</taxon>
        <taxon>Sphingomonadales</taxon>
        <taxon>Sphingosinicellaceae</taxon>
        <taxon>Glacieibacterium</taxon>
    </lineage>
</organism>
<dbReference type="RefSeq" id="WP_135246633.1">
    <property type="nucleotide sequence ID" value="NZ_SIHO01000003.1"/>
</dbReference>
<dbReference type="EMBL" id="SIHO01000003">
    <property type="protein sequence ID" value="TFU01129.1"/>
    <property type="molecule type" value="Genomic_DNA"/>
</dbReference>
<keyword evidence="3 5" id="KW-0479">Metal-binding</keyword>
<keyword evidence="10" id="KW-1185">Reference proteome</keyword>
<keyword evidence="4 6" id="KW-0560">Oxidoreductase</keyword>
<feature type="domain" description="Manganese/iron superoxide dismutase C-terminal" evidence="8">
    <location>
        <begin position="93"/>
        <end position="193"/>
    </location>
</feature>
<dbReference type="Gene3D" id="1.10.287.990">
    <property type="entry name" value="Fe,Mn superoxide dismutase (SOD) domain"/>
    <property type="match status" value="1"/>
</dbReference>
<dbReference type="EC" id="1.15.1.1" evidence="2 6"/>
<evidence type="ECO:0000256" key="1">
    <source>
        <dbReference type="ARBA" id="ARBA00008714"/>
    </source>
</evidence>
<feature type="binding site" evidence="5">
    <location>
        <position position="164"/>
    </location>
    <ligand>
        <name>Mn(2+)</name>
        <dbReference type="ChEBI" id="CHEBI:29035"/>
    </ligand>
</feature>
<dbReference type="Gene3D" id="3.55.40.20">
    <property type="entry name" value="Iron/manganese superoxide dismutase, C-terminal domain"/>
    <property type="match status" value="1"/>
</dbReference>
<dbReference type="PIRSF" id="PIRSF000349">
    <property type="entry name" value="SODismutase"/>
    <property type="match status" value="1"/>
</dbReference>
<evidence type="ECO:0000259" key="8">
    <source>
        <dbReference type="Pfam" id="PF02777"/>
    </source>
</evidence>
<dbReference type="InterPro" id="IPR036324">
    <property type="entry name" value="Mn/Fe_SOD_N_sf"/>
</dbReference>
<proteinExistence type="inferred from homology"/>
<sequence length="196" mass="21133">MPLTFPPLPYADDALAPHISAKTLQFHHGKHHKAYVDKTNAAIAGTPLADKDLPAIIAAAHASNDTVLFNNAAQAWNHDFLWHSMTPGGGGAPTGKLADAIILDFGGQAAFDEAFTKAATGHFGSGWTWLVADGGKLAITTTHDADTPLVHGQTPLLTLDVWEHAYYLDYQNKRPDYVAAFLKSLVNWDFAADNFN</sequence>
<dbReference type="Pfam" id="PF00081">
    <property type="entry name" value="Sod_Fe_N"/>
    <property type="match status" value="1"/>
</dbReference>
<dbReference type="InterPro" id="IPR001189">
    <property type="entry name" value="Mn/Fe_SOD"/>
</dbReference>
<evidence type="ECO:0000256" key="2">
    <source>
        <dbReference type="ARBA" id="ARBA00012682"/>
    </source>
</evidence>
<evidence type="ECO:0000256" key="3">
    <source>
        <dbReference type="ARBA" id="ARBA00022723"/>
    </source>
</evidence>
<evidence type="ECO:0000256" key="4">
    <source>
        <dbReference type="ARBA" id="ARBA00023002"/>
    </source>
</evidence>
<evidence type="ECO:0000313" key="9">
    <source>
        <dbReference type="EMBL" id="TFU01129.1"/>
    </source>
</evidence>
<dbReference type="InterPro" id="IPR036314">
    <property type="entry name" value="SOD_C_sf"/>
</dbReference>
<protein>
    <recommendedName>
        <fullName evidence="2 6">Superoxide dismutase</fullName>
        <ecNumber evidence="2 6">1.15.1.1</ecNumber>
    </recommendedName>
</protein>
<evidence type="ECO:0000256" key="6">
    <source>
        <dbReference type="RuleBase" id="RU000414"/>
    </source>
</evidence>
<reference evidence="9 10" key="1">
    <citation type="submission" date="2019-02" db="EMBL/GenBank/DDBJ databases">
        <title>Polymorphobacter sp. isolated from the lake at the Tibet of China.</title>
        <authorList>
            <person name="Li A."/>
        </authorList>
    </citation>
    <scope>NUCLEOTIDE SEQUENCE [LARGE SCALE GENOMIC DNA]</scope>
    <source>
        <strain evidence="9 10">DJ1R-1</strain>
    </source>
</reference>